<sequence>MPDTGLAPTHEPIEGTNLSDICTRLRLAASILERSAYDLANLHACPDVTHLILSAQTVERITERLCKQVCPD</sequence>
<protein>
    <submittedName>
        <fullName evidence="1">Uncharacterized protein</fullName>
    </submittedName>
</protein>
<reference evidence="1 2" key="1">
    <citation type="submission" date="2017-05" db="EMBL/GenBank/DDBJ databases">
        <authorList>
            <person name="Song R."/>
            <person name="Chenine A.L."/>
            <person name="Ruprecht R.M."/>
        </authorList>
    </citation>
    <scope>NUCLEOTIDE SEQUENCE [LARGE SCALE GENOMIC DNA]</scope>
    <source>
        <strain evidence="1 2">CECT 8898</strain>
    </source>
</reference>
<dbReference type="RefSeq" id="WP_176445106.1">
    <property type="nucleotide sequence ID" value="NZ_FXYF01000004.1"/>
</dbReference>
<name>A0A238K7L3_9RHOB</name>
<dbReference type="EMBL" id="FXYF01000004">
    <property type="protein sequence ID" value="SMX38878.1"/>
    <property type="molecule type" value="Genomic_DNA"/>
</dbReference>
<keyword evidence="2" id="KW-1185">Reference proteome</keyword>
<gene>
    <name evidence="1" type="ORF">MAA8898_01765</name>
</gene>
<dbReference type="AlphaFoldDB" id="A0A238K7L3"/>
<organism evidence="1 2">
    <name type="scientific">Maliponia aquimaris</name>
    <dbReference type="NCBI Taxonomy" id="1673631"/>
    <lineage>
        <taxon>Bacteria</taxon>
        <taxon>Pseudomonadati</taxon>
        <taxon>Pseudomonadota</taxon>
        <taxon>Alphaproteobacteria</taxon>
        <taxon>Rhodobacterales</taxon>
        <taxon>Paracoccaceae</taxon>
        <taxon>Maliponia</taxon>
    </lineage>
</organism>
<evidence type="ECO:0000313" key="1">
    <source>
        <dbReference type="EMBL" id="SMX38878.1"/>
    </source>
</evidence>
<proteinExistence type="predicted"/>
<accession>A0A238K7L3</accession>
<evidence type="ECO:0000313" key="2">
    <source>
        <dbReference type="Proteomes" id="UP000207598"/>
    </source>
</evidence>
<dbReference type="Proteomes" id="UP000207598">
    <property type="component" value="Unassembled WGS sequence"/>
</dbReference>